<evidence type="ECO:0000256" key="1">
    <source>
        <dbReference type="SAM" id="MobiDB-lite"/>
    </source>
</evidence>
<reference evidence="2" key="2">
    <citation type="journal article" date="2024" name="Plant">
        <title>Genomic evolution and insights into agronomic trait innovations of Sesamum species.</title>
        <authorList>
            <person name="Miao H."/>
            <person name="Wang L."/>
            <person name="Qu L."/>
            <person name="Liu H."/>
            <person name="Sun Y."/>
            <person name="Le M."/>
            <person name="Wang Q."/>
            <person name="Wei S."/>
            <person name="Zheng Y."/>
            <person name="Lin W."/>
            <person name="Duan Y."/>
            <person name="Cao H."/>
            <person name="Xiong S."/>
            <person name="Wang X."/>
            <person name="Wei L."/>
            <person name="Li C."/>
            <person name="Ma Q."/>
            <person name="Ju M."/>
            <person name="Zhao R."/>
            <person name="Li G."/>
            <person name="Mu C."/>
            <person name="Tian Q."/>
            <person name="Mei H."/>
            <person name="Zhang T."/>
            <person name="Gao T."/>
            <person name="Zhang H."/>
        </authorList>
    </citation>
    <scope>NUCLEOTIDE SEQUENCE</scope>
    <source>
        <strain evidence="2">KEN8</strain>
    </source>
</reference>
<gene>
    <name evidence="2" type="ORF">Scaly_0071800</name>
</gene>
<proteinExistence type="predicted"/>
<dbReference type="InterPro" id="IPR050951">
    <property type="entry name" value="Retrovirus_Pol_polyprotein"/>
</dbReference>
<comment type="caution">
    <text evidence="2">The sequence shown here is derived from an EMBL/GenBank/DDBJ whole genome shotgun (WGS) entry which is preliminary data.</text>
</comment>
<dbReference type="PANTHER" id="PTHR37984:SF5">
    <property type="entry name" value="PROTEIN NYNRIN-LIKE"/>
    <property type="match status" value="1"/>
</dbReference>
<accession>A0AAW2SUM6</accession>
<dbReference type="InterPro" id="IPR043502">
    <property type="entry name" value="DNA/RNA_pol_sf"/>
</dbReference>
<sequence length="281" mass="31531">MITRGPNGGGSHHARKSQVREVHDITMEEVLDVEAMEDTPFIQFGRAERNRIHPKDVSSEILDGDTPSTYNAILGRPTFNVFQVIISTYHIKIKFPTVRDVGEVQGNPLQPRKYYMETVGKREKEESRGGYHQIMLTPEDRRNMSFITSAGTFCYVVMSFGLNNENARLVKRGHFLGFTVTQRGIEVNPLKIKAILDMKAPTNANEVQRLTGRTTVLSRFISKAAKKSVPFLQCTEKSKEFRVGYLLQANIQRTQGVSSRGAFTGKTNLGGHPLPVSLNHP</sequence>
<reference evidence="2" key="1">
    <citation type="submission" date="2020-06" db="EMBL/GenBank/DDBJ databases">
        <authorList>
            <person name="Li T."/>
            <person name="Hu X."/>
            <person name="Zhang T."/>
            <person name="Song X."/>
            <person name="Zhang H."/>
            <person name="Dai N."/>
            <person name="Sheng W."/>
            <person name="Hou X."/>
            <person name="Wei L."/>
        </authorList>
    </citation>
    <scope>NUCLEOTIDE SEQUENCE</scope>
    <source>
        <strain evidence="2">KEN8</strain>
        <tissue evidence="2">Leaf</tissue>
    </source>
</reference>
<feature type="compositionally biased region" description="Gly residues" evidence="1">
    <location>
        <begin position="1"/>
        <end position="11"/>
    </location>
</feature>
<protein>
    <submittedName>
        <fullName evidence="2">Uncharacterized protein</fullName>
    </submittedName>
</protein>
<dbReference type="PANTHER" id="PTHR37984">
    <property type="entry name" value="PROTEIN CBG26694"/>
    <property type="match status" value="1"/>
</dbReference>
<dbReference type="SUPFAM" id="SSF56672">
    <property type="entry name" value="DNA/RNA polymerases"/>
    <property type="match status" value="1"/>
</dbReference>
<feature type="region of interest" description="Disordered" evidence="1">
    <location>
        <begin position="1"/>
        <end position="20"/>
    </location>
</feature>
<dbReference type="AlphaFoldDB" id="A0AAW2SUM6"/>
<dbReference type="Gene3D" id="3.10.10.10">
    <property type="entry name" value="HIV Type 1 Reverse Transcriptase, subunit A, domain 1"/>
    <property type="match status" value="1"/>
</dbReference>
<dbReference type="EMBL" id="JACGWM010000001">
    <property type="protein sequence ID" value="KAL0396234.1"/>
    <property type="molecule type" value="Genomic_DNA"/>
</dbReference>
<evidence type="ECO:0000313" key="2">
    <source>
        <dbReference type="EMBL" id="KAL0396234.1"/>
    </source>
</evidence>
<organism evidence="2">
    <name type="scientific">Sesamum calycinum</name>
    <dbReference type="NCBI Taxonomy" id="2727403"/>
    <lineage>
        <taxon>Eukaryota</taxon>
        <taxon>Viridiplantae</taxon>
        <taxon>Streptophyta</taxon>
        <taxon>Embryophyta</taxon>
        <taxon>Tracheophyta</taxon>
        <taxon>Spermatophyta</taxon>
        <taxon>Magnoliopsida</taxon>
        <taxon>eudicotyledons</taxon>
        <taxon>Gunneridae</taxon>
        <taxon>Pentapetalae</taxon>
        <taxon>asterids</taxon>
        <taxon>lamiids</taxon>
        <taxon>Lamiales</taxon>
        <taxon>Pedaliaceae</taxon>
        <taxon>Sesamum</taxon>
    </lineage>
</organism>
<feature type="region of interest" description="Disordered" evidence="1">
    <location>
        <begin position="258"/>
        <end position="281"/>
    </location>
</feature>
<dbReference type="InterPro" id="IPR043128">
    <property type="entry name" value="Rev_trsase/Diguanyl_cyclase"/>
</dbReference>
<dbReference type="Gene3D" id="3.30.70.270">
    <property type="match status" value="1"/>
</dbReference>
<name>A0AAW2SUM6_9LAMI</name>